<keyword evidence="2" id="KW-1185">Reference proteome</keyword>
<proteinExistence type="predicted"/>
<dbReference type="EMBL" id="WHWB01031897">
    <property type="protein sequence ID" value="KAJ7427621.1"/>
    <property type="molecule type" value="Genomic_DNA"/>
</dbReference>
<accession>A0ABQ9DT27</accession>
<reference evidence="1" key="1">
    <citation type="submission" date="2019-10" db="EMBL/GenBank/DDBJ databases">
        <authorList>
            <person name="Soares A.E.R."/>
            <person name="Aleixo A."/>
            <person name="Schneider P."/>
            <person name="Miyaki C.Y."/>
            <person name="Schneider M.P."/>
            <person name="Mello C."/>
            <person name="Vasconcelos A.T.R."/>
        </authorList>
    </citation>
    <scope>NUCLEOTIDE SEQUENCE</scope>
    <source>
        <tissue evidence="1">Muscle</tissue>
    </source>
</reference>
<gene>
    <name evidence="1" type="ORF">WISP_05347</name>
</gene>
<dbReference type="Proteomes" id="UP001145742">
    <property type="component" value="Unassembled WGS sequence"/>
</dbReference>
<name>A0ABQ9DT27_9PASS</name>
<comment type="caution">
    <text evidence="1">The sequence shown here is derived from an EMBL/GenBank/DDBJ whole genome shotgun (WGS) entry which is preliminary data.</text>
</comment>
<protein>
    <submittedName>
        <fullName evidence="1">Uncharacterized protein</fullName>
    </submittedName>
</protein>
<evidence type="ECO:0000313" key="1">
    <source>
        <dbReference type="EMBL" id="KAJ7427621.1"/>
    </source>
</evidence>
<dbReference type="PANTHER" id="PTHR33332">
    <property type="entry name" value="REVERSE TRANSCRIPTASE DOMAIN-CONTAINING PROTEIN"/>
    <property type="match status" value="1"/>
</dbReference>
<organism evidence="1 2">
    <name type="scientific">Willisornis vidua</name>
    <name type="common">Xingu scale-backed antbird</name>
    <dbReference type="NCBI Taxonomy" id="1566151"/>
    <lineage>
        <taxon>Eukaryota</taxon>
        <taxon>Metazoa</taxon>
        <taxon>Chordata</taxon>
        <taxon>Craniata</taxon>
        <taxon>Vertebrata</taxon>
        <taxon>Euteleostomi</taxon>
        <taxon>Archelosauria</taxon>
        <taxon>Archosauria</taxon>
        <taxon>Dinosauria</taxon>
        <taxon>Saurischia</taxon>
        <taxon>Theropoda</taxon>
        <taxon>Coelurosauria</taxon>
        <taxon>Aves</taxon>
        <taxon>Neognathae</taxon>
        <taxon>Neoaves</taxon>
        <taxon>Telluraves</taxon>
        <taxon>Australaves</taxon>
        <taxon>Passeriformes</taxon>
        <taxon>Thamnophilidae</taxon>
        <taxon>Willisornis</taxon>
    </lineage>
</organism>
<evidence type="ECO:0000313" key="2">
    <source>
        <dbReference type="Proteomes" id="UP001145742"/>
    </source>
</evidence>
<sequence length="180" mass="20882">MQCYRLGEEWLESRPQEKVLGVQISSQLDMSLQYAQVVKKANGIPASKNSVASRKREVIVPVYVALVRMHLESCGPFWAPHYKKDIEKDPDRPDNWVDRNLTEFNKGMCKVLHLERSNNRHWYRVGNKHLESSRAEGDLETSSLETCSNQPCLSIKLGHKDVKMTQPTILHENQAYYTYY</sequence>